<feature type="non-terminal residue" evidence="1">
    <location>
        <position position="1"/>
    </location>
</feature>
<organism evidence="1 2">
    <name type="scientific">candidate division WOR-1 bacterium DG_54_3</name>
    <dbReference type="NCBI Taxonomy" id="1703775"/>
    <lineage>
        <taxon>Bacteria</taxon>
        <taxon>Bacillati</taxon>
        <taxon>Saganbacteria</taxon>
    </lineage>
</organism>
<dbReference type="Proteomes" id="UP000051861">
    <property type="component" value="Unassembled WGS sequence"/>
</dbReference>
<gene>
    <name evidence="1" type="ORF">AMJ44_06870</name>
</gene>
<dbReference type="EMBL" id="LIZX01000057">
    <property type="protein sequence ID" value="KPJ68263.1"/>
    <property type="molecule type" value="Genomic_DNA"/>
</dbReference>
<reference evidence="1 2" key="1">
    <citation type="journal article" date="2015" name="Microbiome">
        <title>Genomic resolution of linkages in carbon, nitrogen, and sulfur cycling among widespread estuary sediment bacteria.</title>
        <authorList>
            <person name="Baker B.J."/>
            <person name="Lazar C.S."/>
            <person name="Teske A.P."/>
            <person name="Dick G.J."/>
        </authorList>
    </citation>
    <scope>NUCLEOTIDE SEQUENCE [LARGE SCALE GENOMIC DNA]</scope>
    <source>
        <strain evidence="1">DG_54_3</strain>
    </source>
</reference>
<proteinExistence type="predicted"/>
<sequence length="146" mass="16284">PNSFADSEKHLYYGGGIKLVMLGEVDIEEEDGSSINIKGGIGLDLQVSRLQSSGHDSYKKLGLTEIQGAVDFGLQVFQFAGYMGFKFSGISGDFTLIDERKMDAKARGLFSLFLGLNFPISRRLTLISEYSFFTERYWSLGLRMNI</sequence>
<dbReference type="AlphaFoldDB" id="A0A0S7Y0M9"/>
<name>A0A0S7Y0M9_UNCSA</name>
<protein>
    <submittedName>
        <fullName evidence="1">Uncharacterized protein</fullName>
    </submittedName>
</protein>
<evidence type="ECO:0000313" key="1">
    <source>
        <dbReference type="EMBL" id="KPJ68263.1"/>
    </source>
</evidence>
<comment type="caution">
    <text evidence="1">The sequence shown here is derived from an EMBL/GenBank/DDBJ whole genome shotgun (WGS) entry which is preliminary data.</text>
</comment>
<accession>A0A0S7Y0M9</accession>
<evidence type="ECO:0000313" key="2">
    <source>
        <dbReference type="Proteomes" id="UP000051861"/>
    </source>
</evidence>